<dbReference type="EMBL" id="KV417606">
    <property type="protein sequence ID" value="KZP15326.1"/>
    <property type="molecule type" value="Genomic_DNA"/>
</dbReference>
<reference evidence="2 3" key="1">
    <citation type="journal article" date="2016" name="Mol. Biol. Evol.">
        <title>Comparative Genomics of Early-Diverging Mushroom-Forming Fungi Provides Insights into the Origins of Lignocellulose Decay Capabilities.</title>
        <authorList>
            <person name="Nagy L.G."/>
            <person name="Riley R."/>
            <person name="Tritt A."/>
            <person name="Adam C."/>
            <person name="Daum C."/>
            <person name="Floudas D."/>
            <person name="Sun H."/>
            <person name="Yadav J.S."/>
            <person name="Pangilinan J."/>
            <person name="Larsson K.H."/>
            <person name="Matsuura K."/>
            <person name="Barry K."/>
            <person name="Labutti K."/>
            <person name="Kuo R."/>
            <person name="Ohm R.A."/>
            <person name="Bhattacharya S.S."/>
            <person name="Shirouzu T."/>
            <person name="Yoshinaga Y."/>
            <person name="Martin F.M."/>
            <person name="Grigoriev I.V."/>
            <person name="Hibbett D.S."/>
        </authorList>
    </citation>
    <scope>NUCLEOTIDE SEQUENCE [LARGE SCALE GENOMIC DNA]</scope>
    <source>
        <strain evidence="2 3">CBS 109695</strain>
    </source>
</reference>
<accession>A0A166E2K6</accession>
<organism evidence="2 3">
    <name type="scientific">Athelia psychrophila</name>
    <dbReference type="NCBI Taxonomy" id="1759441"/>
    <lineage>
        <taxon>Eukaryota</taxon>
        <taxon>Fungi</taxon>
        <taxon>Dikarya</taxon>
        <taxon>Basidiomycota</taxon>
        <taxon>Agaricomycotina</taxon>
        <taxon>Agaricomycetes</taxon>
        <taxon>Agaricomycetidae</taxon>
        <taxon>Atheliales</taxon>
        <taxon>Atheliaceae</taxon>
        <taxon>Athelia</taxon>
    </lineage>
</organism>
<evidence type="ECO:0000313" key="3">
    <source>
        <dbReference type="Proteomes" id="UP000076532"/>
    </source>
</evidence>
<feature type="compositionally biased region" description="Basic and acidic residues" evidence="1">
    <location>
        <begin position="70"/>
        <end position="79"/>
    </location>
</feature>
<feature type="region of interest" description="Disordered" evidence="1">
    <location>
        <begin position="96"/>
        <end position="134"/>
    </location>
</feature>
<dbReference type="AlphaFoldDB" id="A0A166E2K6"/>
<evidence type="ECO:0000313" key="2">
    <source>
        <dbReference type="EMBL" id="KZP15326.1"/>
    </source>
</evidence>
<feature type="region of interest" description="Disordered" evidence="1">
    <location>
        <begin position="51"/>
        <end position="79"/>
    </location>
</feature>
<dbReference type="Proteomes" id="UP000076532">
    <property type="component" value="Unassembled WGS sequence"/>
</dbReference>
<protein>
    <submittedName>
        <fullName evidence="2">Uncharacterized protein</fullName>
    </submittedName>
</protein>
<gene>
    <name evidence="2" type="ORF">FIBSPDRAFT_895917</name>
</gene>
<evidence type="ECO:0000256" key="1">
    <source>
        <dbReference type="SAM" id="MobiDB-lite"/>
    </source>
</evidence>
<name>A0A166E2K6_9AGAM</name>
<feature type="compositionally biased region" description="Polar residues" evidence="1">
    <location>
        <begin position="123"/>
        <end position="134"/>
    </location>
</feature>
<proteinExistence type="predicted"/>
<sequence length="270" mass="29793">MAACQYCHLPQSLVCFLLSVHHRNRIAYIEGRGQLAFLAVHGVFRESISCTASSGPSDSIDYPPGPAVESDARDPDTKVPEHDEVALLISVSAPTLSTSTSCQPPVGAQASRQRSKNEKSTKVGESQYNVNQHSLSLETRPESLCARLSAIAAKNDSDIESPQLDQRTIKLLSNFELWKHTQIDDISYKTLAMLLSSENKPAGACSRGSWHMARFSAFLSAFSSDRSTAVTIANDMEGWIAVSLRERSDVCRLVCRWHIAHRRGWTVFND</sequence>
<keyword evidence="3" id="KW-1185">Reference proteome</keyword>